<dbReference type="Proteomes" id="UP000695026">
    <property type="component" value="Unplaced"/>
</dbReference>
<dbReference type="GO" id="GO:0005615">
    <property type="term" value="C:extracellular space"/>
    <property type="evidence" value="ECO:0007669"/>
    <property type="project" value="TreeGrafter"/>
</dbReference>
<protein>
    <submittedName>
        <fullName evidence="2">Myeloid-derived growth factor isoform X1</fullName>
    </submittedName>
</protein>
<dbReference type="InterPro" id="IPR018887">
    <property type="entry name" value="MYDGF"/>
</dbReference>
<dbReference type="OrthoDB" id="10061830at2759"/>
<dbReference type="Pfam" id="PF10572">
    <property type="entry name" value="UPF0556"/>
    <property type="match status" value="1"/>
</dbReference>
<dbReference type="GeneID" id="103068113"/>
<dbReference type="GO" id="GO:0001938">
    <property type="term" value="P:positive regulation of endothelial cell proliferation"/>
    <property type="evidence" value="ECO:0007669"/>
    <property type="project" value="TreeGrafter"/>
</dbReference>
<dbReference type="PANTHER" id="PTHR31230:SF1">
    <property type="entry name" value="MYELOID-DERIVED GROWTH FACTOR"/>
    <property type="match status" value="1"/>
</dbReference>
<reference evidence="2" key="1">
    <citation type="submission" date="2025-08" db="UniProtKB">
        <authorList>
            <consortium name="RefSeq"/>
        </authorList>
    </citation>
    <scope>IDENTIFICATION</scope>
    <source>
        <tissue evidence="2">Liver</tissue>
    </source>
</reference>
<dbReference type="GO" id="GO:0045766">
    <property type="term" value="P:positive regulation of angiogenesis"/>
    <property type="evidence" value="ECO:0007669"/>
    <property type="project" value="TreeGrafter"/>
</dbReference>
<sequence>MAGLASWKQKRLRFVKRDLAAPAHRSPIGAATASSPSSSKMVVPRLLGNRRVWEGSTASFFLLQLLLSAVGAKEETITADFDVRPGGMVHSDSKSLGDYTCTFTYAAQGGTNEQWQMSIGVSEDNLLFSCSIWRPQGKSYLFFTQFKAEVKGAKIQYAMAYVSPIGSFAGSKAGVGEQKDIPLKEEEFFTTERTVAHREGKFHSELSKVLIVAEKSHDEL</sequence>
<dbReference type="PANTHER" id="PTHR31230">
    <property type="entry name" value="MYELOID-DERIVED GROWTH FACTOR MYDGF"/>
    <property type="match status" value="1"/>
</dbReference>
<keyword evidence="1" id="KW-1185">Reference proteome</keyword>
<dbReference type="CTD" id="56005"/>
<proteinExistence type="predicted"/>
<evidence type="ECO:0000313" key="2">
    <source>
        <dbReference type="RefSeq" id="XP_025029892.1"/>
    </source>
</evidence>
<dbReference type="AlphaFoldDB" id="A0A9F5J0U3"/>
<gene>
    <name evidence="2" type="primary">MYDGF</name>
</gene>
<evidence type="ECO:0000313" key="1">
    <source>
        <dbReference type="Proteomes" id="UP000695026"/>
    </source>
</evidence>
<dbReference type="OMA" id="CIFTYAS"/>
<accession>A0A9F5J0U3</accession>
<name>A0A9F5J0U3_PYTBI</name>
<dbReference type="RefSeq" id="XP_025029892.1">
    <property type="nucleotide sequence ID" value="XM_025174124.1"/>
</dbReference>
<organism evidence="1 2">
    <name type="scientific">Python bivittatus</name>
    <name type="common">Burmese python</name>
    <name type="synonym">Python molurus bivittatus</name>
    <dbReference type="NCBI Taxonomy" id="176946"/>
    <lineage>
        <taxon>Eukaryota</taxon>
        <taxon>Metazoa</taxon>
        <taxon>Chordata</taxon>
        <taxon>Craniata</taxon>
        <taxon>Vertebrata</taxon>
        <taxon>Euteleostomi</taxon>
        <taxon>Lepidosauria</taxon>
        <taxon>Squamata</taxon>
        <taxon>Bifurcata</taxon>
        <taxon>Unidentata</taxon>
        <taxon>Episquamata</taxon>
        <taxon>Toxicofera</taxon>
        <taxon>Serpentes</taxon>
        <taxon>Henophidia</taxon>
        <taxon>Pythonidae</taxon>
        <taxon>Python</taxon>
    </lineage>
</organism>